<dbReference type="EMBL" id="NAFI01000147">
    <property type="protein sequence ID" value="OSJ16777.1"/>
    <property type="molecule type" value="Genomic_DNA"/>
</dbReference>
<gene>
    <name evidence="1" type="ORF">BSZ18_05600</name>
</gene>
<sequence>MLRRLIIYLNARADFQGLGDWAEENIAANEAGLHFGAGERIGSARHRIRSKDWCTEQTVTAGRTATRPGVLDWNLFRN</sequence>
<protein>
    <submittedName>
        <fullName evidence="1">Uncharacterized protein</fullName>
    </submittedName>
</protein>
<proteinExistence type="predicted"/>
<reference evidence="1 2" key="1">
    <citation type="submission" date="2017-03" db="EMBL/GenBank/DDBJ databases">
        <title>Whole genome sequences of fourteen strains of Bradyrhizobium canariense and one strain of Bradyrhizobium japonicum isolated from Lupinus (Papilionoideae: Genisteae) species in Algeria.</title>
        <authorList>
            <person name="Crovadore J."/>
            <person name="Chekireb D."/>
            <person name="Brachmann A."/>
            <person name="Chablais R."/>
            <person name="Cochard B."/>
            <person name="Lefort F."/>
        </authorList>
    </citation>
    <scope>NUCLEOTIDE SEQUENCE [LARGE SCALE GENOMIC DNA]</scope>
    <source>
        <strain evidence="1 2">UBMA195</strain>
    </source>
</reference>
<evidence type="ECO:0000313" key="1">
    <source>
        <dbReference type="EMBL" id="OSJ16777.1"/>
    </source>
</evidence>
<accession>A0A1X3HD46</accession>
<name>A0A1X3HD46_9BRAD</name>
<evidence type="ECO:0000313" key="2">
    <source>
        <dbReference type="Proteomes" id="UP000193553"/>
    </source>
</evidence>
<organism evidence="1 2">
    <name type="scientific">Bradyrhizobium canariense</name>
    <dbReference type="NCBI Taxonomy" id="255045"/>
    <lineage>
        <taxon>Bacteria</taxon>
        <taxon>Pseudomonadati</taxon>
        <taxon>Pseudomonadota</taxon>
        <taxon>Alphaproteobacteria</taxon>
        <taxon>Hyphomicrobiales</taxon>
        <taxon>Nitrobacteraceae</taxon>
        <taxon>Bradyrhizobium</taxon>
    </lineage>
</organism>
<dbReference type="AlphaFoldDB" id="A0A1X3HD46"/>
<comment type="caution">
    <text evidence="1">The sequence shown here is derived from an EMBL/GenBank/DDBJ whole genome shotgun (WGS) entry which is preliminary data.</text>
</comment>
<dbReference type="Proteomes" id="UP000193553">
    <property type="component" value="Unassembled WGS sequence"/>
</dbReference>